<organism evidence="2 3">
    <name type="scientific">Mesorhizobium temperatum</name>
    <dbReference type="NCBI Taxonomy" id="241416"/>
    <lineage>
        <taxon>Bacteria</taxon>
        <taxon>Pseudomonadati</taxon>
        <taxon>Pseudomonadota</taxon>
        <taxon>Alphaproteobacteria</taxon>
        <taxon>Hyphomicrobiales</taxon>
        <taxon>Phyllobacteriaceae</taxon>
        <taxon>Mesorhizobium</taxon>
    </lineage>
</organism>
<gene>
    <name evidence="2" type="ORF">CIT26_23595</name>
</gene>
<proteinExistence type="predicted"/>
<reference evidence="2 3" key="1">
    <citation type="submission" date="2017-08" db="EMBL/GenBank/DDBJ databases">
        <title>Mesorhizobium wenxinae sp. nov., a novel rhizobial species isolated from root nodules of chickpea (Cicer arietinum L.).</title>
        <authorList>
            <person name="Zhang J."/>
        </authorList>
    </citation>
    <scope>NUCLEOTIDE SEQUENCE [LARGE SCALE GENOMIC DNA]</scope>
    <source>
        <strain evidence="2 3">SDW018</strain>
    </source>
</reference>
<evidence type="ECO:0000313" key="3">
    <source>
        <dbReference type="Proteomes" id="UP000216442"/>
    </source>
</evidence>
<keyword evidence="1" id="KW-0175">Coiled coil</keyword>
<protein>
    <submittedName>
        <fullName evidence="2">Uncharacterized protein</fullName>
    </submittedName>
</protein>
<evidence type="ECO:0000313" key="2">
    <source>
        <dbReference type="EMBL" id="PAQ06780.1"/>
    </source>
</evidence>
<evidence type="ECO:0000256" key="1">
    <source>
        <dbReference type="SAM" id="Coils"/>
    </source>
</evidence>
<dbReference type="RefSeq" id="WP_095494828.1">
    <property type="nucleotide sequence ID" value="NZ_NPKJ01000062.1"/>
</dbReference>
<accession>A0A271LHI1</accession>
<name>A0A271LHI1_9HYPH</name>
<sequence length="1530" mass="165322">MPILQYPEDRPALGTFGAVDYKPAQETDVAPDIATLLGASFRQDNMIGSMASNKLAGVDLAAREDGFSGDVMWDQIKGTPYETHWDRFANVFNRPGFEAMKAQIDMETEDRRTVDAGGWWGTGASMLASVVDVPSLIPGGQLVTSVRLGQAALRTGARTAVAGALGAGASEIALQATQQTRPLAESAVAIGAGTVLGGLLGAGAGALFSRAERKAAFASVERALQDHVPTPEQVAAHAEGIGAAAVDRPVLGDYGIASGAKTVGALQSGFNPTLRGSHSPSAPSREIMANMAETGYYIEKNVRGEGNLAVESAVKYWDRGALTKALEDMRGTYAKARQTPGFEMTPEEFRTAVSKAMRRGDVGENDAVSAAAQSWRKTLFDPLKDEAIAAGLLPADVNVKTATSYLTRLWNSQRLNAGEARFKQIVKPWIDDQLAQLEFKADEIRVGNRIVDAEKRREAFGQVSERLENIESRLAGRQGIRQRKQADLGQLQQTRQDVLKERAPPDLVKMLRGTDENAVMVDTVKQARAAARSAGKKQSFAERSPVLAVIKRKGGVRVGSKLDFELRAMDVTPKSHPGLFIKKGGIGDVDNFVQSEDEIFANLPADGSGYVDPVAVMESIRSELGGNPLRTAEEEATAAALDNLDQVASEWLDRVGLAPNASVKDVRDFIARVTGAEKNTAGIDTRISRFEQEIEDFDRTTDAIVNESKITAAEAKAVGEELEKLEAELDAVKDLANSSPRVALVVDYGTTRRDLFKAKLKERTLSKRVDALKRLIAESGRPASAPARKTVTNVAGDAIPIGAGEVPARGLAPANLGDDGNLYVGKPGGVHFEIDSPRNVQFTDVGFVTPDGQYLTRKEALAWTRAHEGGNVKPSDNMNGGLDALDYREQVPEGKKMGATASVNDSGHGAINDEILAELNAKSIDLERLRANIDGLKVKADKLEPMMPKVKQEIPDFVSPEDRADYVKGIVDDIFSQLTGRANQGMPSYDMTVAARGPLKERTFNIPDHLIEEFLEHDIELIGRRYARVMAADVELTNLDKRLGGAGKPTLQSQLDRVRADYLTLREAVNAGDFEPKAREKALLELARSEKSDIEDIGSVRDLLRGQYKVDTQHTNYARVLRVAGVFNYMRSLGGVLASSLADAARPPMVHGLRRYMGEGIAPLVTNLKAIKLAVEDAKLLGAVTERSLQGRLATMAELADPYASNSPFERFIDNMANTFSKMTLLPFWNDMHKSIASVLVQNRLLKNAAVDYEKLGKAELKYMGFLGIDAHMAERISKQFAEFGDVDGNVHIPGIANWSDEGARRAFAAAVNKDVDSIIVTKGVGDVPLFAHTPTGRALLQFKTFGLASNQRVLMRGLQEGPGSFITGTIGMSTLGMVAAYAKMVESNRDWNDNPGYWIAEGLDKSGLFSLAFEVNNTWEKLGGSGIFVGAAAAFPDRMQRAPASRYANRDAFGSLLGPSFQLGTDAAQLLGIGARATHGDIDLNEADINRAFKMAPFLTLPYFRWAIEGGFGLDDAGLKPQLKEAVAE</sequence>
<comment type="caution">
    <text evidence="2">The sequence shown here is derived from an EMBL/GenBank/DDBJ whole genome shotgun (WGS) entry which is preliminary data.</text>
</comment>
<dbReference type="EMBL" id="NPKJ01000062">
    <property type="protein sequence ID" value="PAQ06780.1"/>
    <property type="molecule type" value="Genomic_DNA"/>
</dbReference>
<dbReference type="Proteomes" id="UP000216442">
    <property type="component" value="Unassembled WGS sequence"/>
</dbReference>
<feature type="coiled-coil region" evidence="1">
    <location>
        <begin position="912"/>
        <end position="939"/>
    </location>
</feature>
<dbReference type="OrthoDB" id="6065087at2"/>
<feature type="coiled-coil region" evidence="1">
    <location>
        <begin position="708"/>
        <end position="735"/>
    </location>
</feature>
<keyword evidence="3" id="KW-1185">Reference proteome</keyword>